<gene>
    <name evidence="9" type="ORF">AN217_11195</name>
</gene>
<evidence type="ECO:0000256" key="5">
    <source>
        <dbReference type="ARBA" id="ARBA00023239"/>
    </source>
</evidence>
<comment type="similarity">
    <text evidence="2 7">Belongs to the group II decarboxylase family.</text>
</comment>
<protein>
    <submittedName>
        <fullName evidence="9">Amino acid decarboxylase</fullName>
    </submittedName>
</protein>
<name>A0A1E7KB65_9ACTN</name>
<keyword evidence="4 6" id="KW-0663">Pyridoxal phosphate</keyword>
<accession>A0A1E7KB65</accession>
<dbReference type="InterPro" id="IPR015424">
    <property type="entry name" value="PyrdxlP-dep_Trfase"/>
</dbReference>
<comment type="cofactor">
    <cofactor evidence="1 6 7">
        <name>pyridoxal 5'-phosphate</name>
        <dbReference type="ChEBI" id="CHEBI:597326"/>
    </cofactor>
</comment>
<dbReference type="AlphaFoldDB" id="A0A1E7KB65"/>
<organism evidence="9 10">
    <name type="scientific">Streptomyces qinglanensis</name>
    <dbReference type="NCBI Taxonomy" id="943816"/>
    <lineage>
        <taxon>Bacteria</taxon>
        <taxon>Bacillati</taxon>
        <taxon>Actinomycetota</taxon>
        <taxon>Actinomycetes</taxon>
        <taxon>Kitasatosporales</taxon>
        <taxon>Streptomycetaceae</taxon>
        <taxon>Streptomyces</taxon>
    </lineage>
</organism>
<evidence type="ECO:0000313" key="9">
    <source>
        <dbReference type="EMBL" id="OEV01182.1"/>
    </source>
</evidence>
<dbReference type="InterPro" id="IPR015421">
    <property type="entry name" value="PyrdxlP-dep_Trfase_major"/>
</dbReference>
<dbReference type="GO" id="GO:0030170">
    <property type="term" value="F:pyridoxal phosphate binding"/>
    <property type="evidence" value="ECO:0007669"/>
    <property type="project" value="InterPro"/>
</dbReference>
<dbReference type="Gene3D" id="3.40.640.10">
    <property type="entry name" value="Type I PLP-dependent aspartate aminotransferase-like (Major domain)"/>
    <property type="match status" value="1"/>
</dbReference>
<dbReference type="PATRIC" id="fig|943816.4.peg.1654"/>
<dbReference type="PANTHER" id="PTHR45677">
    <property type="entry name" value="GLUTAMATE DECARBOXYLASE-RELATED"/>
    <property type="match status" value="1"/>
</dbReference>
<dbReference type="SUPFAM" id="SSF53383">
    <property type="entry name" value="PLP-dependent transferases"/>
    <property type="match status" value="1"/>
</dbReference>
<evidence type="ECO:0000313" key="10">
    <source>
        <dbReference type="Proteomes" id="UP000175829"/>
    </source>
</evidence>
<reference evidence="9 10" key="1">
    <citation type="journal article" date="2016" name="Front. Microbiol.">
        <title>Comparative Genomics Analysis of Streptomyces Species Reveals Their Adaptation to the Marine Environment and Their Diversity at the Genomic Level.</title>
        <authorList>
            <person name="Tian X."/>
            <person name="Zhang Z."/>
            <person name="Yang T."/>
            <person name="Chen M."/>
            <person name="Li J."/>
            <person name="Chen F."/>
            <person name="Yang J."/>
            <person name="Li W."/>
            <person name="Zhang B."/>
            <person name="Zhang Z."/>
            <person name="Wu J."/>
            <person name="Zhang C."/>
            <person name="Long L."/>
            <person name="Xiao J."/>
        </authorList>
    </citation>
    <scope>NUCLEOTIDE SEQUENCE [LARGE SCALE GENOMIC DNA]</scope>
    <source>
        <strain evidence="9 10">SCSIO M10379</strain>
    </source>
</reference>
<evidence type="ECO:0000256" key="1">
    <source>
        <dbReference type="ARBA" id="ARBA00001933"/>
    </source>
</evidence>
<feature type="region of interest" description="Disordered" evidence="8">
    <location>
        <begin position="477"/>
        <end position="502"/>
    </location>
</feature>
<dbReference type="GO" id="GO:0005737">
    <property type="term" value="C:cytoplasm"/>
    <property type="evidence" value="ECO:0007669"/>
    <property type="project" value="TreeGrafter"/>
</dbReference>
<evidence type="ECO:0000256" key="4">
    <source>
        <dbReference type="ARBA" id="ARBA00022898"/>
    </source>
</evidence>
<keyword evidence="3" id="KW-0210">Decarboxylase</keyword>
<evidence type="ECO:0000256" key="2">
    <source>
        <dbReference type="ARBA" id="ARBA00009533"/>
    </source>
</evidence>
<sequence>MPDGALAGGAAGPAALRPLLGAVLGALSRGAVERGGPLPEGGPEVVAARLRAAVGAVLPEQGAGAREALEVLVGAVARGAADPAEPLCAAHLHCPPLAVAAAADLAVSALNPSLDSWDQAPAASEVEALVCRELARLVFAGAAAGAGPEAGCPEAVPDALVTTGGTEANQLGLLLARERQAAAGGRARVVCGANAHHSVHRSAWLLGLEPPLVVPAPRGVLDPVALEAALGGLARADAGARPLVVATAGTTDTGAVDPLPRVAEVVRRHGAWLHVDAAYGGPLLFSAALRERLAGLAEADSVTFDLHKLGWQPVAAGFLAVPERAALRVLDHRADYLNADDDTEAGLPDLLGRSLRTTRRPDVLKVAVTLRALGRSGMARLVERTCAAARELADRVAGDERFELYARPSVSTVVFRPAGGDDALVARVRRQLLERGQVVLGRAAVEGRLWWKVTVLNPAVRGSDLAALLKLVVEAAGADSGGRSEDPADGSPAGESGAGVEA</sequence>
<dbReference type="Gene3D" id="3.90.1150.10">
    <property type="entry name" value="Aspartate Aminotransferase, domain 1"/>
    <property type="match status" value="1"/>
</dbReference>
<dbReference type="Proteomes" id="UP000175829">
    <property type="component" value="Unassembled WGS sequence"/>
</dbReference>
<evidence type="ECO:0000256" key="6">
    <source>
        <dbReference type="PIRSR" id="PIRSR602129-50"/>
    </source>
</evidence>
<proteinExistence type="inferred from homology"/>
<evidence type="ECO:0000256" key="3">
    <source>
        <dbReference type="ARBA" id="ARBA00022793"/>
    </source>
</evidence>
<dbReference type="GO" id="GO:0019752">
    <property type="term" value="P:carboxylic acid metabolic process"/>
    <property type="evidence" value="ECO:0007669"/>
    <property type="project" value="InterPro"/>
</dbReference>
<dbReference type="PANTHER" id="PTHR45677:SF8">
    <property type="entry name" value="CYSTEINE SULFINIC ACID DECARBOXYLASE"/>
    <property type="match status" value="1"/>
</dbReference>
<dbReference type="Pfam" id="PF00282">
    <property type="entry name" value="Pyridoxal_deC"/>
    <property type="match status" value="1"/>
</dbReference>
<dbReference type="EMBL" id="LJGV01000022">
    <property type="protein sequence ID" value="OEV01182.1"/>
    <property type="molecule type" value="Genomic_DNA"/>
</dbReference>
<comment type="caution">
    <text evidence="9">The sequence shown here is derived from an EMBL/GenBank/DDBJ whole genome shotgun (WGS) entry which is preliminary data.</text>
</comment>
<dbReference type="RefSeq" id="WP_079135259.1">
    <property type="nucleotide sequence ID" value="NZ_LJGV01000022.1"/>
</dbReference>
<evidence type="ECO:0000256" key="8">
    <source>
        <dbReference type="SAM" id="MobiDB-lite"/>
    </source>
</evidence>
<dbReference type="GO" id="GO:0004058">
    <property type="term" value="F:aromatic-L-amino-acid decarboxylase activity"/>
    <property type="evidence" value="ECO:0007669"/>
    <property type="project" value="UniProtKB-ARBA"/>
</dbReference>
<dbReference type="InterPro" id="IPR015422">
    <property type="entry name" value="PyrdxlP-dep_Trfase_small"/>
</dbReference>
<feature type="modified residue" description="N6-(pyridoxal phosphate)lysine" evidence="6">
    <location>
        <position position="308"/>
    </location>
</feature>
<keyword evidence="5 7" id="KW-0456">Lyase</keyword>
<dbReference type="InterPro" id="IPR002129">
    <property type="entry name" value="PyrdxlP-dep_de-COase"/>
</dbReference>
<evidence type="ECO:0000256" key="7">
    <source>
        <dbReference type="RuleBase" id="RU000382"/>
    </source>
</evidence>